<dbReference type="Gene3D" id="3.40.190.10">
    <property type="entry name" value="Periplasmic binding protein-like II"/>
    <property type="match status" value="2"/>
</dbReference>
<reference evidence="3 4" key="1">
    <citation type="journal article" date="2015" name="Int. J. Syst. Evol. Microbiol.">
        <title>Roseomonas oryzae sp. nov., isolated from paddy rhizosphere soil.</title>
        <authorList>
            <person name="Ramaprasad E.V."/>
            <person name="Sasikala Ch."/>
            <person name="Ramana Ch.V."/>
        </authorList>
    </citation>
    <scope>NUCLEOTIDE SEQUENCE [LARGE SCALE GENOMIC DNA]</scope>
    <source>
        <strain evidence="3 4">KCTC 42542</strain>
    </source>
</reference>
<evidence type="ECO:0000313" key="4">
    <source>
        <dbReference type="Proteomes" id="UP000322110"/>
    </source>
</evidence>
<gene>
    <name evidence="3" type="ORF">F0Q34_19170</name>
</gene>
<keyword evidence="4" id="KW-1185">Reference proteome</keyword>
<accession>A0A5B2TBU0</accession>
<feature type="region of interest" description="Disordered" evidence="1">
    <location>
        <begin position="105"/>
        <end position="125"/>
    </location>
</feature>
<protein>
    <submittedName>
        <fullName evidence="3">Transporter substrate-binding domain-containing protein</fullName>
    </submittedName>
</protein>
<dbReference type="Pfam" id="PF00497">
    <property type="entry name" value="SBP_bac_3"/>
    <property type="match status" value="1"/>
</dbReference>
<organism evidence="3 4">
    <name type="scientific">Teichococcus oryzae</name>
    <dbReference type="NCBI Taxonomy" id="1608942"/>
    <lineage>
        <taxon>Bacteria</taxon>
        <taxon>Pseudomonadati</taxon>
        <taxon>Pseudomonadota</taxon>
        <taxon>Alphaproteobacteria</taxon>
        <taxon>Acetobacterales</taxon>
        <taxon>Roseomonadaceae</taxon>
        <taxon>Roseomonas</taxon>
    </lineage>
</organism>
<proteinExistence type="predicted"/>
<sequence length="256" mass="27654">MSVWPVERVVIRPVPVSVPVSWISHASAWAPCIGGARSQDQENQKRRKAPLSHWRLPLAFTDIIRPAGHPRHRFLFPVLVKIAGVANIASTEAWSELLRCNSRPFPPQAETESGTPRLEVRRPGPEPHWVNAGGFGNIVPGLSSGRCDAALANLSVTPERLKQVDFVSHFNSNRLGLARLKKDAPPQPPSGLADLCGQTVGASSGTMNAATLRRQSEACQAAGPPAYRRCIAAGFPAPSPLEGLRYMIFVSWGTPA</sequence>
<evidence type="ECO:0000256" key="1">
    <source>
        <dbReference type="SAM" id="MobiDB-lite"/>
    </source>
</evidence>
<dbReference type="SUPFAM" id="SSF53850">
    <property type="entry name" value="Periplasmic binding protein-like II"/>
    <property type="match status" value="1"/>
</dbReference>
<evidence type="ECO:0000259" key="2">
    <source>
        <dbReference type="Pfam" id="PF00497"/>
    </source>
</evidence>
<dbReference type="EMBL" id="VUKA01000019">
    <property type="protein sequence ID" value="KAA2211639.1"/>
    <property type="molecule type" value="Genomic_DNA"/>
</dbReference>
<feature type="domain" description="Solute-binding protein family 3/N-terminal" evidence="2">
    <location>
        <begin position="126"/>
        <end position="180"/>
    </location>
</feature>
<dbReference type="AlphaFoldDB" id="A0A5B2TBU0"/>
<dbReference type="InterPro" id="IPR001638">
    <property type="entry name" value="Solute-binding_3/MltF_N"/>
</dbReference>
<evidence type="ECO:0000313" key="3">
    <source>
        <dbReference type="EMBL" id="KAA2211639.1"/>
    </source>
</evidence>
<dbReference type="Proteomes" id="UP000322110">
    <property type="component" value="Unassembled WGS sequence"/>
</dbReference>
<comment type="caution">
    <text evidence="3">The sequence shown here is derived from an EMBL/GenBank/DDBJ whole genome shotgun (WGS) entry which is preliminary data.</text>
</comment>
<name>A0A5B2TBU0_9PROT</name>